<sequence>MNRRHSLILRRAAAALAACALCTAALAQAQSQAQTQTQARAPIKTIDIYVSPYYEAAGQQGARPRVAVFAPLDALLASSAREDVERARDAIAKEPDSLTPMTLMVLAIRLYDVGLRDEAVFWFYAAKNRYLTLEAVLDVSHPSLSQAGHASRSFLSLAGPYINSYAFCDLDKQQRLLRQSIAWTQQHPYAALWMQQLPAKPGDRRQNFAQGLQDIRDMARQEQDHLADPKRRAEYQAQRKARHVDEQFCWKD</sequence>
<evidence type="ECO:0000256" key="1">
    <source>
        <dbReference type="SAM" id="SignalP"/>
    </source>
</evidence>
<reference evidence="2 3" key="1">
    <citation type="submission" date="2018-10" db="EMBL/GenBank/DDBJ databases">
        <title>Comamonadaceae CDC group NO-1 genome sequencing and assembly.</title>
        <authorList>
            <person name="Bernier A.-M."/>
            <person name="Bernard K."/>
        </authorList>
    </citation>
    <scope>NUCLEOTIDE SEQUENCE [LARGE SCALE GENOMIC DNA]</scope>
    <source>
        <strain evidence="2 3">NML180582</strain>
    </source>
</reference>
<name>A0A3M6RI77_9BURK</name>
<dbReference type="RefSeq" id="WP_122245157.1">
    <property type="nucleotide sequence ID" value="NZ_RDQJ01000011.1"/>
</dbReference>
<keyword evidence="1" id="KW-0732">Signal</keyword>
<comment type="caution">
    <text evidence="2">The sequence shown here is derived from an EMBL/GenBank/DDBJ whole genome shotgun (WGS) entry which is preliminary data.</text>
</comment>
<accession>A0A3M6RI77</accession>
<feature type="chain" id="PRO_5018225407" evidence="1">
    <location>
        <begin position="30"/>
        <end position="252"/>
    </location>
</feature>
<organism evidence="2 3">
    <name type="scientific">Vandammella animalimorsus</name>
    <dbReference type="NCBI Taxonomy" id="2029117"/>
    <lineage>
        <taxon>Bacteria</taxon>
        <taxon>Pseudomonadati</taxon>
        <taxon>Pseudomonadota</taxon>
        <taxon>Betaproteobacteria</taxon>
        <taxon>Burkholderiales</taxon>
        <taxon>Comamonadaceae</taxon>
        <taxon>Vandammella</taxon>
    </lineage>
</organism>
<evidence type="ECO:0000313" key="3">
    <source>
        <dbReference type="Proteomes" id="UP000275180"/>
    </source>
</evidence>
<gene>
    <name evidence="2" type="ORF">EBQ34_09105</name>
</gene>
<dbReference type="Proteomes" id="UP000275180">
    <property type="component" value="Unassembled WGS sequence"/>
</dbReference>
<feature type="signal peptide" evidence="1">
    <location>
        <begin position="1"/>
        <end position="29"/>
    </location>
</feature>
<proteinExistence type="predicted"/>
<dbReference type="EMBL" id="RDQJ01000011">
    <property type="protein sequence ID" value="RMX14859.1"/>
    <property type="molecule type" value="Genomic_DNA"/>
</dbReference>
<dbReference type="AlphaFoldDB" id="A0A3M6RI77"/>
<evidence type="ECO:0000313" key="2">
    <source>
        <dbReference type="EMBL" id="RMX14859.1"/>
    </source>
</evidence>
<protein>
    <submittedName>
        <fullName evidence="2">Cytochrome-c oxidase</fullName>
    </submittedName>
</protein>
<dbReference type="OrthoDB" id="3574559at2"/>